<dbReference type="PANTHER" id="PTHR17630">
    <property type="entry name" value="DIENELACTONE HYDROLASE"/>
    <property type="match status" value="1"/>
</dbReference>
<dbReference type="EMBL" id="MU853336">
    <property type="protein sequence ID" value="KAK4114713.1"/>
    <property type="molecule type" value="Genomic_DNA"/>
</dbReference>
<dbReference type="GeneID" id="89937640"/>
<proteinExistence type="predicted"/>
<keyword evidence="3" id="KW-1185">Reference proteome</keyword>
<sequence length="277" mass="30472">MATNPIQPCCLRAFPWDGTPTGSETTLAGVSNPVYMAYPPGFPAATASSSPSRAAILIVHDLFGWRYPNVRLLADAYAAEVGATVYVPDFFGGESLPAELIEAGKWAELDLPSFTKRNSRAVRDPEIVACARAIRAVGHERVGAAGFCYGGWAVMRLASGEFVEEEKGGEDSHGRKRGLVDCVTAGHPTWLTKEDIDKVEVPVQMLAPEIDNQYTQELKLHTFTELQKKGVPFDYQHFPGVEHGCFVRGNRDRKGEREAMARAKDSAVAWFKQWLQD</sequence>
<dbReference type="Proteomes" id="UP001302812">
    <property type="component" value="Unassembled WGS sequence"/>
</dbReference>
<dbReference type="SUPFAM" id="SSF53474">
    <property type="entry name" value="alpha/beta-Hydrolases"/>
    <property type="match status" value="1"/>
</dbReference>
<name>A0AAN6YV63_9PEZI</name>
<evidence type="ECO:0000259" key="1">
    <source>
        <dbReference type="Pfam" id="PF01738"/>
    </source>
</evidence>
<evidence type="ECO:0000313" key="2">
    <source>
        <dbReference type="EMBL" id="KAK4114713.1"/>
    </source>
</evidence>
<protein>
    <submittedName>
        <fullName evidence="2">Alpha/beta-hydrolase</fullName>
    </submittedName>
</protein>
<feature type="domain" description="Dienelactone hydrolase" evidence="1">
    <location>
        <begin position="50"/>
        <end position="274"/>
    </location>
</feature>
<organism evidence="2 3">
    <name type="scientific">Canariomyces notabilis</name>
    <dbReference type="NCBI Taxonomy" id="2074819"/>
    <lineage>
        <taxon>Eukaryota</taxon>
        <taxon>Fungi</taxon>
        <taxon>Dikarya</taxon>
        <taxon>Ascomycota</taxon>
        <taxon>Pezizomycotina</taxon>
        <taxon>Sordariomycetes</taxon>
        <taxon>Sordariomycetidae</taxon>
        <taxon>Sordariales</taxon>
        <taxon>Chaetomiaceae</taxon>
        <taxon>Canariomyces</taxon>
    </lineage>
</organism>
<accession>A0AAN6YV63</accession>
<dbReference type="InterPro" id="IPR002925">
    <property type="entry name" value="Dienelactn_hydro"/>
</dbReference>
<gene>
    <name evidence="2" type="ORF">N656DRAFT_766877</name>
</gene>
<reference evidence="2" key="1">
    <citation type="journal article" date="2023" name="Mol. Phylogenet. Evol.">
        <title>Genome-scale phylogeny and comparative genomics of the fungal order Sordariales.</title>
        <authorList>
            <person name="Hensen N."/>
            <person name="Bonometti L."/>
            <person name="Westerberg I."/>
            <person name="Brannstrom I.O."/>
            <person name="Guillou S."/>
            <person name="Cros-Aarteil S."/>
            <person name="Calhoun S."/>
            <person name="Haridas S."/>
            <person name="Kuo A."/>
            <person name="Mondo S."/>
            <person name="Pangilinan J."/>
            <person name="Riley R."/>
            <person name="LaButti K."/>
            <person name="Andreopoulos B."/>
            <person name="Lipzen A."/>
            <person name="Chen C."/>
            <person name="Yan M."/>
            <person name="Daum C."/>
            <person name="Ng V."/>
            <person name="Clum A."/>
            <person name="Steindorff A."/>
            <person name="Ohm R.A."/>
            <person name="Martin F."/>
            <person name="Silar P."/>
            <person name="Natvig D.O."/>
            <person name="Lalanne C."/>
            <person name="Gautier V."/>
            <person name="Ament-Velasquez S.L."/>
            <person name="Kruys A."/>
            <person name="Hutchinson M.I."/>
            <person name="Powell A.J."/>
            <person name="Barry K."/>
            <person name="Miller A.N."/>
            <person name="Grigoriev I.V."/>
            <person name="Debuchy R."/>
            <person name="Gladieux P."/>
            <person name="Hiltunen Thoren M."/>
            <person name="Johannesson H."/>
        </authorList>
    </citation>
    <scope>NUCLEOTIDE SEQUENCE</scope>
    <source>
        <strain evidence="2">CBS 508.74</strain>
    </source>
</reference>
<dbReference type="Gene3D" id="3.40.50.1820">
    <property type="entry name" value="alpha/beta hydrolase"/>
    <property type="match status" value="1"/>
</dbReference>
<dbReference type="PANTHER" id="PTHR17630:SF55">
    <property type="entry name" value="DIENELACTONE HYDROLASE FAMILY PROTEIN (AFU_ORTHOLOGUE AFUA_1G01900)"/>
    <property type="match status" value="1"/>
</dbReference>
<evidence type="ECO:0000313" key="3">
    <source>
        <dbReference type="Proteomes" id="UP001302812"/>
    </source>
</evidence>
<dbReference type="GO" id="GO:0016787">
    <property type="term" value="F:hydrolase activity"/>
    <property type="evidence" value="ECO:0007669"/>
    <property type="project" value="InterPro"/>
</dbReference>
<comment type="caution">
    <text evidence="2">The sequence shown here is derived from an EMBL/GenBank/DDBJ whole genome shotgun (WGS) entry which is preliminary data.</text>
</comment>
<dbReference type="AlphaFoldDB" id="A0AAN6YV63"/>
<dbReference type="InterPro" id="IPR029058">
    <property type="entry name" value="AB_hydrolase_fold"/>
</dbReference>
<dbReference type="Pfam" id="PF01738">
    <property type="entry name" value="DLH"/>
    <property type="match status" value="1"/>
</dbReference>
<dbReference type="RefSeq" id="XP_064672283.1">
    <property type="nucleotide sequence ID" value="XM_064813515.1"/>
</dbReference>
<reference evidence="2" key="2">
    <citation type="submission" date="2023-05" db="EMBL/GenBank/DDBJ databases">
        <authorList>
            <consortium name="Lawrence Berkeley National Laboratory"/>
            <person name="Steindorff A."/>
            <person name="Hensen N."/>
            <person name="Bonometti L."/>
            <person name="Westerberg I."/>
            <person name="Brannstrom I.O."/>
            <person name="Guillou S."/>
            <person name="Cros-Aarteil S."/>
            <person name="Calhoun S."/>
            <person name="Haridas S."/>
            <person name="Kuo A."/>
            <person name="Mondo S."/>
            <person name="Pangilinan J."/>
            <person name="Riley R."/>
            <person name="Labutti K."/>
            <person name="Andreopoulos B."/>
            <person name="Lipzen A."/>
            <person name="Chen C."/>
            <person name="Yanf M."/>
            <person name="Daum C."/>
            <person name="Ng V."/>
            <person name="Clum A."/>
            <person name="Ohm R."/>
            <person name="Martin F."/>
            <person name="Silar P."/>
            <person name="Natvig D."/>
            <person name="Lalanne C."/>
            <person name="Gautier V."/>
            <person name="Ament-Velasquez S.L."/>
            <person name="Kruys A."/>
            <person name="Hutchinson M.I."/>
            <person name="Powell A.J."/>
            <person name="Barry K."/>
            <person name="Miller A.N."/>
            <person name="Grigoriev I.V."/>
            <person name="Debuchy R."/>
            <person name="Gladieux P."/>
            <person name="Thoren M.H."/>
            <person name="Johannesson H."/>
        </authorList>
    </citation>
    <scope>NUCLEOTIDE SEQUENCE</scope>
    <source>
        <strain evidence="2">CBS 508.74</strain>
    </source>
</reference>